<feature type="transmembrane region" description="Helical" evidence="9">
    <location>
        <begin position="394"/>
        <end position="415"/>
    </location>
</feature>
<evidence type="ECO:0000256" key="1">
    <source>
        <dbReference type="ARBA" id="ARBA00004429"/>
    </source>
</evidence>
<keyword evidence="4" id="KW-1003">Cell membrane</keyword>
<feature type="transmembrane region" description="Helical" evidence="9">
    <location>
        <begin position="440"/>
        <end position="460"/>
    </location>
</feature>
<dbReference type="InterPro" id="IPR001036">
    <property type="entry name" value="Acrflvin-R"/>
</dbReference>
<keyword evidence="5" id="KW-0997">Cell inner membrane</keyword>
<feature type="transmembrane region" description="Helical" evidence="9">
    <location>
        <begin position="1006"/>
        <end position="1028"/>
    </location>
</feature>
<dbReference type="GO" id="GO:0005886">
    <property type="term" value="C:plasma membrane"/>
    <property type="evidence" value="ECO:0007669"/>
    <property type="project" value="UniProtKB-SubCell"/>
</dbReference>
<dbReference type="SUPFAM" id="SSF82866">
    <property type="entry name" value="Multidrug efflux transporter AcrB transmembrane domain"/>
    <property type="match status" value="2"/>
</dbReference>
<feature type="transmembrane region" description="Helical" evidence="9">
    <location>
        <begin position="873"/>
        <end position="892"/>
    </location>
</feature>
<dbReference type="PRINTS" id="PR00702">
    <property type="entry name" value="ACRIFLAVINRP"/>
</dbReference>
<protein>
    <submittedName>
        <fullName evidence="10">Efflux pump membrane transporter BepE</fullName>
    </submittedName>
</protein>
<evidence type="ECO:0000256" key="4">
    <source>
        <dbReference type="ARBA" id="ARBA00022475"/>
    </source>
</evidence>
<keyword evidence="11" id="KW-1185">Reference proteome</keyword>
<organism evidence="10 11">
    <name type="scientific">Pseudodesulfovibrio piezophilus (strain DSM 21447 / JCM 15486 / C1TLV30)</name>
    <name type="common">Desulfovibrio piezophilus</name>
    <dbReference type="NCBI Taxonomy" id="1322246"/>
    <lineage>
        <taxon>Bacteria</taxon>
        <taxon>Pseudomonadati</taxon>
        <taxon>Thermodesulfobacteriota</taxon>
        <taxon>Desulfovibrionia</taxon>
        <taxon>Desulfovibrionales</taxon>
        <taxon>Desulfovibrionaceae</taxon>
    </lineage>
</organism>
<dbReference type="OrthoDB" id="9759330at2"/>
<dbReference type="Gene3D" id="3.30.70.1320">
    <property type="entry name" value="Multidrug efflux transporter AcrB pore domain like"/>
    <property type="match status" value="1"/>
</dbReference>
<keyword evidence="6 9" id="KW-0812">Transmembrane</keyword>
<dbReference type="InterPro" id="IPR027463">
    <property type="entry name" value="AcrB_DN_DC_subdom"/>
</dbReference>
<evidence type="ECO:0000256" key="3">
    <source>
        <dbReference type="ARBA" id="ARBA00022448"/>
    </source>
</evidence>
<dbReference type="Gene3D" id="3.30.70.1440">
    <property type="entry name" value="Multidrug efflux transporter AcrB pore domain"/>
    <property type="match status" value="1"/>
</dbReference>
<dbReference type="Gene3D" id="1.20.1640.10">
    <property type="entry name" value="Multidrug efflux transporter AcrB transmembrane domain"/>
    <property type="match status" value="2"/>
</dbReference>
<feature type="transmembrane region" description="Helical" evidence="9">
    <location>
        <begin position="12"/>
        <end position="34"/>
    </location>
</feature>
<dbReference type="STRING" id="1322246.BN4_12759"/>
<dbReference type="NCBIfam" id="NF000282">
    <property type="entry name" value="RND_permease_1"/>
    <property type="match status" value="1"/>
</dbReference>
<feature type="transmembrane region" description="Helical" evidence="9">
    <location>
        <begin position="899"/>
        <end position="919"/>
    </location>
</feature>
<proteinExistence type="inferred from homology"/>
<accession>M1WTX9</accession>
<dbReference type="Gene3D" id="3.30.70.1430">
    <property type="entry name" value="Multidrug efflux transporter AcrB pore domain"/>
    <property type="match status" value="2"/>
</dbReference>
<dbReference type="BioCyc" id="DPIE1322246:BN4_RS13865-MONOMER"/>
<dbReference type="eggNOG" id="COG0841">
    <property type="taxonomic scope" value="Bacteria"/>
</dbReference>
<name>M1WTX9_PSEP2</name>
<dbReference type="GO" id="GO:0015562">
    <property type="term" value="F:efflux transmembrane transporter activity"/>
    <property type="evidence" value="ECO:0007669"/>
    <property type="project" value="InterPro"/>
</dbReference>
<keyword evidence="8 9" id="KW-0472">Membrane</keyword>
<evidence type="ECO:0000256" key="5">
    <source>
        <dbReference type="ARBA" id="ARBA00022519"/>
    </source>
</evidence>
<dbReference type="RefSeq" id="WP_015416034.1">
    <property type="nucleotide sequence ID" value="NC_020409.1"/>
</dbReference>
<comment type="subcellular location">
    <subcellularLocation>
        <location evidence="1">Cell inner membrane</location>
        <topology evidence="1">Multi-pass membrane protein</topology>
    </subcellularLocation>
</comment>
<dbReference type="FunFam" id="1.20.1640.10:FF:000001">
    <property type="entry name" value="Efflux pump membrane transporter"/>
    <property type="match status" value="1"/>
</dbReference>
<dbReference type="GO" id="GO:0009636">
    <property type="term" value="P:response to toxic substance"/>
    <property type="evidence" value="ECO:0007669"/>
    <property type="project" value="UniProtKB-ARBA"/>
</dbReference>
<feature type="transmembrane region" description="Helical" evidence="9">
    <location>
        <begin position="974"/>
        <end position="994"/>
    </location>
</feature>
<feature type="transmembrane region" description="Helical" evidence="9">
    <location>
        <begin position="342"/>
        <end position="361"/>
    </location>
</feature>
<dbReference type="KEGG" id="dpi:BN4_12759"/>
<evidence type="ECO:0000313" key="10">
    <source>
        <dbReference type="EMBL" id="CCH49992.1"/>
    </source>
</evidence>
<feature type="transmembrane region" description="Helical" evidence="9">
    <location>
        <begin position="472"/>
        <end position="499"/>
    </location>
</feature>
<dbReference type="InterPro" id="IPR004764">
    <property type="entry name" value="MdtF-like"/>
</dbReference>
<dbReference type="Gene3D" id="3.30.2090.10">
    <property type="entry name" value="Multidrug efflux transporter AcrB TolC docking domain, DN and DC subdomains"/>
    <property type="match status" value="2"/>
</dbReference>
<dbReference type="Proteomes" id="UP000011724">
    <property type="component" value="Chromosome"/>
</dbReference>
<dbReference type="PANTHER" id="PTHR32063:SF11">
    <property type="entry name" value="CATION OR DRUG EFFLUX SYSTEM PROTEIN"/>
    <property type="match status" value="1"/>
</dbReference>
<reference evidence="11" key="2">
    <citation type="journal article" date="2013" name="Stand. Genomic Sci.">
        <title>Complete genome sequence of Desulfocapsa sulfexigens, a marine deltaproteobacterium specialized in disproportionating inorganic sulfur compounds.</title>
        <authorList>
            <person name="Finster K.W."/>
            <person name="Kjeldsen K.U."/>
            <person name="Kube M."/>
            <person name="Reinhardt R."/>
            <person name="Mussmann M."/>
            <person name="Amann R."/>
            <person name="Schreiber L."/>
        </authorList>
    </citation>
    <scope>NUCLEOTIDE SEQUENCE [LARGE SCALE GENOMIC DNA]</scope>
    <source>
        <strain evidence="11">DSM 10523 / SB164P1</strain>
    </source>
</reference>
<dbReference type="PANTHER" id="PTHR32063">
    <property type="match status" value="1"/>
</dbReference>
<comment type="similarity">
    <text evidence="2">Belongs to the resistance-nodulation-cell division (RND) (TC 2.A.6) family.</text>
</comment>
<dbReference type="GO" id="GO:0042910">
    <property type="term" value="F:xenobiotic transmembrane transporter activity"/>
    <property type="evidence" value="ECO:0007669"/>
    <property type="project" value="TreeGrafter"/>
</dbReference>
<gene>
    <name evidence="10" type="primary">bepE</name>
    <name evidence="10" type="ordered locus">BN4_12759</name>
</gene>
<dbReference type="SUPFAM" id="SSF82693">
    <property type="entry name" value="Multidrug efflux transporter AcrB pore domain, PN1, PN2, PC1 and PC2 subdomains"/>
    <property type="match status" value="4"/>
</dbReference>
<evidence type="ECO:0000256" key="6">
    <source>
        <dbReference type="ARBA" id="ARBA00022692"/>
    </source>
</evidence>
<keyword evidence="7 9" id="KW-1133">Transmembrane helix</keyword>
<dbReference type="SUPFAM" id="SSF82714">
    <property type="entry name" value="Multidrug efflux transporter AcrB TolC docking domain, DN and DC subdomains"/>
    <property type="match status" value="2"/>
</dbReference>
<feature type="transmembrane region" description="Helical" evidence="9">
    <location>
        <begin position="368"/>
        <end position="388"/>
    </location>
</feature>
<feature type="transmembrane region" description="Helical" evidence="9">
    <location>
        <begin position="925"/>
        <end position="949"/>
    </location>
</feature>
<evidence type="ECO:0000256" key="7">
    <source>
        <dbReference type="ARBA" id="ARBA00022989"/>
    </source>
</evidence>
<dbReference type="PATRIC" id="fig|879567.3.peg.2959"/>
<dbReference type="AlphaFoldDB" id="M1WTX9"/>
<sequence length="1042" mass="113311">MFVRFFIDRPIFASVVAIIILLVGGLSLFSLPVAQYPQIAPPSVSVQASYTGADAKTVMQSVATPIEEQVNGVQDMMYMSSTSSNDGSMALKVTFELGRDLELATVDVQNRVNLATSKLPQEVRNAGISVKKQSPDIVMIINLTSSLPQYDTLFLNNYAQINLYDALRRVEGVGDVSLFGDKDYGMRLWLNPDKLATYGLTVSDVIGAVEEQNVQAPAGQIGMPPAPKGQQFQMSVRVKGRLTDPDEFGKIILKANEDGSAVRIQDVARVELGARNYYTFARLNGQDTASLLIYQLPGANALDVAESVRHTMDELTTMFPKGIEYSIPYDTTRFVDSSIEEVMHTLIEALFLVFIVVFVFLQNWRTTVIPMVCVPVSLIGTFALFPLMDFSINTLTLFGLVLAIGIVVDDAIVVVEATQRIIDDEGLSPRDATRKAMQEVTGPIIASTLVLVAVFIPVAFMGGITGQLYKQFALTLSVSVIISSINALTLSPALSALILRPYKPARGPLGWFFDKFNLIFDAVSERYNNGVGKLVKRSVLGIVAAAVFAAGCSGLFSILPTGFVPDEDQGYFIVNCMLPEASSLERSDQVVHKLEDYLKTAPGVHSYVTLGGFSLLSGAYSSYSSAVFVILDDWSERTTPELSLNTILGHARKAFGNIQEASVMAFASPPIRGLSSTGGLQFELQDRSGASINELSAVADNFMSASNKLPQVASTFTTFSSRVPQYYVEIDRDKVKKLNVPIDDVFTTMQTYLGGYYINDFNKYGRTYRVMAQAESNYRTRIDDLSKFYMRSGKGQMVPLTTLGSATRMTGPEYIQRYNIFPTVEITVTPATGYSSGQTMAAIEQTADETLPTGYGYEWTGIAYQEKTAGGQAGMIFTLAIVMVFLVLAAQYESWATPFAVIFCVPLGIFGAMASQWVRGLDNNVYAQIGLVMLIGLAAKNAILIVEFAKEQHEQGKSIAEAAVEAARLRFRPILMTSFAFILGVIPLVTAAGAGSGSRHALGTSVFGGMIAATVLGVIVVPALYVFVQTIAEKIGHFMRNI</sequence>
<dbReference type="FunFam" id="3.30.70.1430:FF:000001">
    <property type="entry name" value="Efflux pump membrane transporter"/>
    <property type="match status" value="1"/>
</dbReference>
<dbReference type="NCBIfam" id="TIGR00915">
    <property type="entry name" value="2A0602"/>
    <property type="match status" value="1"/>
</dbReference>
<evidence type="ECO:0000256" key="2">
    <source>
        <dbReference type="ARBA" id="ARBA00010942"/>
    </source>
</evidence>
<dbReference type="Pfam" id="PF00873">
    <property type="entry name" value="ACR_tran"/>
    <property type="match status" value="1"/>
</dbReference>
<evidence type="ECO:0000256" key="9">
    <source>
        <dbReference type="SAM" id="Phobius"/>
    </source>
</evidence>
<keyword evidence="3" id="KW-0813">Transport</keyword>
<evidence type="ECO:0000313" key="11">
    <source>
        <dbReference type="Proteomes" id="UP000011724"/>
    </source>
</evidence>
<reference evidence="10 11" key="1">
    <citation type="journal article" date="2013" name="PLoS ONE">
        <title>The first genomic and proteomic characterization of a deep-sea sulfate reducer: insights into the piezophilic lifestyle of Desulfovibrio piezophilus.</title>
        <authorList>
            <person name="Pradel N."/>
            <person name="Ji B."/>
            <person name="Gimenez G."/>
            <person name="Talla E."/>
            <person name="Lenoble P."/>
            <person name="Garel M."/>
            <person name="Tamburini C."/>
            <person name="Fourquet P."/>
            <person name="Lebrun R."/>
            <person name="Bertin P."/>
            <person name="Denis Y."/>
            <person name="Pophillat M."/>
            <person name="Barbe V."/>
            <person name="Ollivier B."/>
            <person name="Dolla A."/>
        </authorList>
    </citation>
    <scope>NUCLEOTIDE SEQUENCE [LARGE SCALE GENOMIC DNA]</scope>
    <source>
        <strain evidence="11">DSM 10523 / SB164P1</strain>
    </source>
</reference>
<evidence type="ECO:0000256" key="8">
    <source>
        <dbReference type="ARBA" id="ARBA00023136"/>
    </source>
</evidence>
<dbReference type="EMBL" id="FO203427">
    <property type="protein sequence ID" value="CCH49992.1"/>
    <property type="molecule type" value="Genomic_DNA"/>
</dbReference>
<feature type="transmembrane region" description="Helical" evidence="9">
    <location>
        <begin position="539"/>
        <end position="559"/>
    </location>
</feature>
<dbReference type="HOGENOM" id="CLU_002755_1_0_7"/>